<proteinExistence type="predicted"/>
<feature type="compositionally biased region" description="Low complexity" evidence="1">
    <location>
        <begin position="223"/>
        <end position="237"/>
    </location>
</feature>
<evidence type="ECO:0000313" key="3">
    <source>
        <dbReference type="Proteomes" id="UP000186364"/>
    </source>
</evidence>
<feature type="compositionally biased region" description="Low complexity" evidence="1">
    <location>
        <begin position="345"/>
        <end position="356"/>
    </location>
</feature>
<feature type="region of interest" description="Disordered" evidence="1">
    <location>
        <begin position="223"/>
        <end position="265"/>
    </location>
</feature>
<organism evidence="2 3">
    <name type="scientific">Xaviernesmea oryzae</name>
    <dbReference type="NCBI Taxonomy" id="464029"/>
    <lineage>
        <taxon>Bacteria</taxon>
        <taxon>Pseudomonadati</taxon>
        <taxon>Pseudomonadota</taxon>
        <taxon>Alphaproteobacteria</taxon>
        <taxon>Hyphomicrobiales</taxon>
        <taxon>Rhizobiaceae</taxon>
        <taxon>Rhizobium/Agrobacterium group</taxon>
        <taxon>Xaviernesmea</taxon>
    </lineage>
</organism>
<accession>A0A1Q9AUQ3</accession>
<feature type="region of interest" description="Disordered" evidence="1">
    <location>
        <begin position="1"/>
        <end position="29"/>
    </location>
</feature>
<sequence>MTSAIEYRAPSNHGDALSQRERTAPQAASTRHADAILKIIEVLVRNLPDSPLATRLALTRLIETLSKILDIPPLPKENLRDFAKRLIAAIEAMPAAARLVFEKQLGQRALVTALRMLLDTLRPDAPPVLPRPANLPLKAFEVLDRQKSAPYPAAEPAASSGAGPRGGAKPAAPASPAPRMAATATSTAALQAANSPGAPASSLPAARVQDALADAIARDAARSASSQAQAQTSASAQPHDAVGQSDAAWPAEAGKAGQGSGAPVKDGLPLLKTAIDFLSRNPETVTALMRIVTALRTQDTTSMDSVSTFGLDRDALLADALALSVDGLAFLEDGLEHPAAGQGEAMASAHSTAAKAAESRIERQAESQRATERAATLAERSTSKPAAAPETPLSIAETSGEAVETTAVILPFNRRGAMPPLVPAADAGDVDGLITALAEEAEAKGAGERADAARRRQGQAAPLDDVAGDRRQASAAAERNVLLPPTRHQDLAEIGLLRPAEHVMQDWIALAFAAAALPPKDVKPRRSDTLPAERAEALGKDDRDGQKRRDQRDENGREHSQGTPEQDEEDLAEQDLSEAYALYWRMAGFDPEERAADA</sequence>
<dbReference type="OrthoDB" id="8283639at2"/>
<gene>
    <name evidence="2" type="ORF">BJF93_04255</name>
</gene>
<feature type="region of interest" description="Disordered" evidence="1">
    <location>
        <begin position="342"/>
        <end position="400"/>
    </location>
</feature>
<feature type="compositionally biased region" description="Basic and acidic residues" evidence="1">
    <location>
        <begin position="521"/>
        <end position="560"/>
    </location>
</feature>
<feature type="region of interest" description="Disordered" evidence="1">
    <location>
        <begin position="442"/>
        <end position="478"/>
    </location>
</feature>
<evidence type="ECO:0000256" key="1">
    <source>
        <dbReference type="SAM" id="MobiDB-lite"/>
    </source>
</evidence>
<evidence type="ECO:0000313" key="2">
    <source>
        <dbReference type="EMBL" id="OLP59134.1"/>
    </source>
</evidence>
<comment type="caution">
    <text evidence="2">The sequence shown here is derived from an EMBL/GenBank/DDBJ whole genome shotgun (WGS) entry which is preliminary data.</text>
</comment>
<dbReference type="Proteomes" id="UP000186364">
    <property type="component" value="Unassembled WGS sequence"/>
</dbReference>
<feature type="region of interest" description="Disordered" evidence="1">
    <location>
        <begin position="148"/>
        <end position="202"/>
    </location>
</feature>
<feature type="compositionally biased region" description="Basic and acidic residues" evidence="1">
    <location>
        <begin position="442"/>
        <end position="454"/>
    </location>
</feature>
<protein>
    <submittedName>
        <fullName evidence="2">Uncharacterized protein</fullName>
    </submittedName>
</protein>
<keyword evidence="3" id="KW-1185">Reference proteome</keyword>
<dbReference type="AlphaFoldDB" id="A0A1Q9AUQ3"/>
<reference evidence="2 3" key="1">
    <citation type="submission" date="2016-09" db="EMBL/GenBank/DDBJ databases">
        <title>Rhizobium sp. nov., a novel species isolated from the rice rhizosphere.</title>
        <authorList>
            <person name="Zhao J."/>
            <person name="Zhang X."/>
        </authorList>
    </citation>
    <scope>NUCLEOTIDE SEQUENCE [LARGE SCALE GENOMIC DNA]</scope>
    <source>
        <strain evidence="2 3">1.7048</strain>
    </source>
</reference>
<feature type="compositionally biased region" description="Basic and acidic residues" evidence="1">
    <location>
        <begin position="357"/>
        <end position="372"/>
    </location>
</feature>
<dbReference type="RefSeq" id="WP_075628478.1">
    <property type="nucleotide sequence ID" value="NZ_FOAM01000004.1"/>
</dbReference>
<name>A0A1Q9AUQ3_9HYPH</name>
<feature type="compositionally biased region" description="Acidic residues" evidence="1">
    <location>
        <begin position="565"/>
        <end position="575"/>
    </location>
</feature>
<feature type="region of interest" description="Disordered" evidence="1">
    <location>
        <begin position="521"/>
        <end position="575"/>
    </location>
</feature>
<dbReference type="EMBL" id="MKIP01000053">
    <property type="protein sequence ID" value="OLP59134.1"/>
    <property type="molecule type" value="Genomic_DNA"/>
</dbReference>